<gene>
    <name evidence="2" type="ORF">ZT3D7_G8791</name>
</gene>
<accession>A0A1X7S355</accession>
<dbReference type="EMBL" id="LT853699">
    <property type="protein sequence ID" value="SMQ53637.1"/>
    <property type="molecule type" value="Genomic_DNA"/>
</dbReference>
<dbReference type="InterPro" id="IPR023393">
    <property type="entry name" value="START-like_dom_sf"/>
</dbReference>
<evidence type="ECO:0008006" key="4">
    <source>
        <dbReference type="Google" id="ProtNLM"/>
    </source>
</evidence>
<dbReference type="Gene3D" id="3.30.530.20">
    <property type="match status" value="1"/>
</dbReference>
<evidence type="ECO:0000313" key="2">
    <source>
        <dbReference type="EMBL" id="SMQ53637.1"/>
    </source>
</evidence>
<dbReference type="CDD" id="cd07822">
    <property type="entry name" value="SRPBCC_4"/>
    <property type="match status" value="1"/>
</dbReference>
<feature type="region of interest" description="Disordered" evidence="1">
    <location>
        <begin position="1"/>
        <end position="22"/>
    </location>
</feature>
<proteinExistence type="predicted"/>
<reference evidence="2 3" key="1">
    <citation type="submission" date="2016-06" db="EMBL/GenBank/DDBJ databases">
        <authorList>
            <person name="Kjaerup R.B."/>
            <person name="Dalgaard T.S."/>
            <person name="Juul-Madsen H.R."/>
        </authorList>
    </citation>
    <scope>NUCLEOTIDE SEQUENCE [LARGE SCALE GENOMIC DNA]</scope>
</reference>
<evidence type="ECO:0000256" key="1">
    <source>
        <dbReference type="SAM" id="MobiDB-lite"/>
    </source>
</evidence>
<dbReference type="Proteomes" id="UP000215127">
    <property type="component" value="Chromosome 8"/>
</dbReference>
<dbReference type="SUPFAM" id="SSF55961">
    <property type="entry name" value="Bet v1-like"/>
    <property type="match status" value="1"/>
</dbReference>
<organism evidence="2 3">
    <name type="scientific">Zymoseptoria tritici (strain ST99CH_3D7)</name>
    <dbReference type="NCBI Taxonomy" id="1276538"/>
    <lineage>
        <taxon>Eukaryota</taxon>
        <taxon>Fungi</taxon>
        <taxon>Dikarya</taxon>
        <taxon>Ascomycota</taxon>
        <taxon>Pezizomycotina</taxon>
        <taxon>Dothideomycetes</taxon>
        <taxon>Dothideomycetidae</taxon>
        <taxon>Mycosphaerellales</taxon>
        <taxon>Mycosphaerellaceae</taxon>
        <taxon>Zymoseptoria</taxon>
    </lineage>
</organism>
<keyword evidence="3" id="KW-1185">Reference proteome</keyword>
<protein>
    <recommendedName>
        <fullName evidence="4">Coenzyme Q-binding protein COQ10 START domain-containing protein</fullName>
    </recommendedName>
</protein>
<evidence type="ECO:0000313" key="3">
    <source>
        <dbReference type="Proteomes" id="UP000215127"/>
    </source>
</evidence>
<name>A0A1X7S355_ZYMT9</name>
<dbReference type="AlphaFoldDB" id="A0A1X7S355"/>
<sequence>MASAYTDNRFRSNAHTGPRATPTLPKGGLFSIYAETEIPTPAKFPYEALLDVRKYHEWNTYIIDVLITKHSNPHSRTLKMEQGTFMTFTVQMTPEERTSTKEVVRHLEPLKTRAANNSTTGKYVTRIRWTMDNAGILAPGFMLKTERVNEIEELEDGTTVYKTWLSFGGLGAKFVKKKYEKALQGKLSDFCHDLKRRSVQLQKKEEAERSSQ</sequence>